<proteinExistence type="predicted"/>
<evidence type="ECO:0000256" key="1">
    <source>
        <dbReference type="SAM" id="Phobius"/>
    </source>
</evidence>
<evidence type="ECO:0000313" key="3">
    <source>
        <dbReference type="Proteomes" id="UP000064893"/>
    </source>
</evidence>
<name>A0A0S2HZS3_9BACT</name>
<feature type="transmembrane region" description="Helical" evidence="1">
    <location>
        <begin position="7"/>
        <end position="32"/>
    </location>
</feature>
<feature type="transmembrane region" description="Helical" evidence="1">
    <location>
        <begin position="38"/>
        <end position="63"/>
    </location>
</feature>
<dbReference type="AlphaFoldDB" id="A0A0S2HZS3"/>
<dbReference type="OrthoDB" id="9789516at2"/>
<dbReference type="PANTHER" id="PTHR31876:SF26">
    <property type="entry name" value="PROTEIN LIKE COV 2"/>
    <property type="match status" value="1"/>
</dbReference>
<protein>
    <recommendedName>
        <fullName evidence="4">DUF502 domain-containing protein</fullName>
    </recommendedName>
</protein>
<dbReference type="STRING" id="1307839.L21SP5_01755"/>
<reference evidence="2 3" key="1">
    <citation type="submission" date="2015-11" db="EMBL/GenBank/DDBJ databases">
        <title>Description and complete genome sequence of a novel strain predominating in hypersaline microbial mats and representing a new family of the Bacteriodetes phylum.</title>
        <authorList>
            <person name="Spring S."/>
            <person name="Bunk B."/>
            <person name="Sproer C."/>
            <person name="Klenk H.-P."/>
        </authorList>
    </citation>
    <scope>NUCLEOTIDE SEQUENCE [LARGE SCALE GENOMIC DNA]</scope>
    <source>
        <strain evidence="2 3">L21-Spi-D4</strain>
    </source>
</reference>
<dbReference type="PANTHER" id="PTHR31876">
    <property type="entry name" value="COV-LIKE PROTEIN 1"/>
    <property type="match status" value="1"/>
</dbReference>
<gene>
    <name evidence="2" type="ORF">L21SP5_01755</name>
</gene>
<keyword evidence="3" id="KW-1185">Reference proteome</keyword>
<organism evidence="2 3">
    <name type="scientific">Salinivirga cyanobacteriivorans</name>
    <dbReference type="NCBI Taxonomy" id="1307839"/>
    <lineage>
        <taxon>Bacteria</taxon>
        <taxon>Pseudomonadati</taxon>
        <taxon>Bacteroidota</taxon>
        <taxon>Bacteroidia</taxon>
        <taxon>Bacteroidales</taxon>
        <taxon>Salinivirgaceae</taxon>
        <taxon>Salinivirga</taxon>
    </lineage>
</organism>
<dbReference type="Proteomes" id="UP000064893">
    <property type="component" value="Chromosome"/>
</dbReference>
<keyword evidence="1" id="KW-0472">Membrane</keyword>
<dbReference type="EMBL" id="CP013118">
    <property type="protein sequence ID" value="ALO15397.1"/>
    <property type="molecule type" value="Genomic_DNA"/>
</dbReference>
<evidence type="ECO:0008006" key="4">
    <source>
        <dbReference type="Google" id="ProtNLM"/>
    </source>
</evidence>
<sequence>MRKLLAYFFQGLIATAPIILTVYLLYVSFVYIDGLLPFTIPGLGLLVIVVSITVVGYLVNLAIRTPLYHFAQKLLDKIPLFRVVVTSIKDLLSAFVGKEKKFEYPVRVLLDKENGIERLGFLTQKSLDFIGIEQGKIAVYLPSSYGILGDLYIVPESYVKPLDAKAAEAMKFIISGGVSKTTPLMDKIESGKAQKERDKHNNS</sequence>
<keyword evidence="1" id="KW-0812">Transmembrane</keyword>
<keyword evidence="1" id="KW-1133">Transmembrane helix</keyword>
<accession>A0A0S2HZS3</accession>
<dbReference type="KEGG" id="blq:L21SP5_01755"/>
<evidence type="ECO:0000313" key="2">
    <source>
        <dbReference type="EMBL" id="ALO15397.1"/>
    </source>
</evidence>
<dbReference type="InterPro" id="IPR007462">
    <property type="entry name" value="COV1-like"/>
</dbReference>
<dbReference type="Pfam" id="PF04367">
    <property type="entry name" value="DUF502"/>
    <property type="match status" value="1"/>
</dbReference>
<dbReference type="RefSeq" id="WP_057952862.1">
    <property type="nucleotide sequence ID" value="NZ_CP013118.1"/>
</dbReference>
<dbReference type="PATRIC" id="fig|1307839.3.peg.1859"/>